<dbReference type="EMBL" id="JACHNB010000001">
    <property type="protein sequence ID" value="MBB4742922.1"/>
    <property type="molecule type" value="Genomic_DNA"/>
</dbReference>
<gene>
    <name evidence="1" type="ORF">BJY16_006381</name>
</gene>
<dbReference type="Proteomes" id="UP000546162">
    <property type="component" value="Unassembled WGS sequence"/>
</dbReference>
<organism evidence="1 2">
    <name type="scientific">Actinoplanes octamycinicus</name>
    <dbReference type="NCBI Taxonomy" id="135948"/>
    <lineage>
        <taxon>Bacteria</taxon>
        <taxon>Bacillati</taxon>
        <taxon>Actinomycetota</taxon>
        <taxon>Actinomycetes</taxon>
        <taxon>Micromonosporales</taxon>
        <taxon>Micromonosporaceae</taxon>
        <taxon>Actinoplanes</taxon>
    </lineage>
</organism>
<comment type="caution">
    <text evidence="1">The sequence shown here is derived from an EMBL/GenBank/DDBJ whole genome shotgun (WGS) entry which is preliminary data.</text>
</comment>
<protein>
    <submittedName>
        <fullName evidence="1">DnaJ-class molecular chaperone</fullName>
    </submittedName>
</protein>
<dbReference type="AlphaFoldDB" id="A0A7W7MAF1"/>
<sequence>MSTCYLCHGSGRDRTAGNTGWCLKCGTNTTCHHRYAKACMRCYGTGKINEVREVQPQPRGILRKLFKGAPKPRQRSR</sequence>
<evidence type="ECO:0000313" key="2">
    <source>
        <dbReference type="Proteomes" id="UP000546162"/>
    </source>
</evidence>
<reference evidence="1 2" key="1">
    <citation type="submission" date="2020-08" db="EMBL/GenBank/DDBJ databases">
        <title>Sequencing the genomes of 1000 actinobacteria strains.</title>
        <authorList>
            <person name="Klenk H.-P."/>
        </authorList>
    </citation>
    <scope>NUCLEOTIDE SEQUENCE [LARGE SCALE GENOMIC DNA]</scope>
    <source>
        <strain evidence="1 2">DSM 45809</strain>
    </source>
</reference>
<accession>A0A7W7MAF1</accession>
<proteinExistence type="predicted"/>
<name>A0A7W7MAF1_9ACTN</name>
<keyword evidence="2" id="KW-1185">Reference proteome</keyword>
<evidence type="ECO:0000313" key="1">
    <source>
        <dbReference type="EMBL" id="MBB4742922.1"/>
    </source>
</evidence>